<organism evidence="4 5">
    <name type="scientific">Phenylobacterium kunshanense</name>
    <dbReference type="NCBI Taxonomy" id="1445034"/>
    <lineage>
        <taxon>Bacteria</taxon>
        <taxon>Pseudomonadati</taxon>
        <taxon>Pseudomonadota</taxon>
        <taxon>Alphaproteobacteria</taxon>
        <taxon>Caulobacterales</taxon>
        <taxon>Caulobacteraceae</taxon>
        <taxon>Phenylobacterium</taxon>
    </lineage>
</organism>
<dbReference type="PANTHER" id="PTHR38340:SF1">
    <property type="entry name" value="S-LAYER PROTEIN"/>
    <property type="match status" value="1"/>
</dbReference>
<dbReference type="InterPro" id="IPR011049">
    <property type="entry name" value="Serralysin-like_metalloprot_C"/>
</dbReference>
<sequence length="792" mass="79441">MPTYQFATITTPEAASYNAATDDLQFTGVTGATATNIMVSGAYTLRIISTGASVNLGFGAHHEVLTLPDGSKLVFPTDGKSTISGGAAGDHLYGGPESDELNGLGGSDKLEGGTFADTLNGGSGQDTLVGEAGIDVFVFAPGDSGILEGKIDVITDWSGDERLAFTTVDGSTYAEASAATFADALSLANGQIGTGATDVFAVAVGNDVIVFADTRGDNGAVDDAILLAGRGLGQISAANIVRYSAGQSPNQPSAGGGTAGADTLTSTGGGAINGLGGDDSLAGRYSGFDTLSGGDGNDTLDGLGDDNVLYGDAGADVIISNGSGDTIYLGAGADLVRMRGGGQADFEGDEARIVDWSPTEDAIRFLVESGNYTETTAGTFAAARSAANALALQGYTMVAVQVGADVIVFGNPFSGSRMDSAIRLVDRTLDDVSKYNLGVFDPPPPVAPDGVPAAPNRPTETSIVVVGNVDSLNVDVLDGDDVDDVSPTRIVLDGPGIDMTFGGADFGVGGDGALVGLVTNLAIRTGALQINATTPGAFLKSLVDAIDADATSAFLAIAFGRSDHITGSAGPDLIRGYFGSDVIHGNGGGDTIYAGDGNDVVYASNPSSSESGGASYLRGDAGSDWIRGSSGFDDINGNEGNDTGSGGGGDDWVVGGKDSDRLFGESGNDLVYGNLGSDTCDGGEGNDTLRGGQDRDVLWGGAGDDYVSGDKGDDTVSGGAGADLFHTFGDAGIDRVLDFNLSEGDRVLLDPGTQYTVAQDGADTVISMTGGGQMVLVGVQLGSLTPGWIFGA</sequence>
<gene>
    <name evidence="4" type="ORF">DJ019_11035</name>
</gene>
<dbReference type="GO" id="GO:0005576">
    <property type="term" value="C:extracellular region"/>
    <property type="evidence" value="ECO:0007669"/>
    <property type="project" value="UniProtKB-SubCell"/>
</dbReference>
<accession>A0A328BKJ4</accession>
<evidence type="ECO:0000256" key="3">
    <source>
        <dbReference type="SAM" id="MobiDB-lite"/>
    </source>
</evidence>
<evidence type="ECO:0000313" key="4">
    <source>
        <dbReference type="EMBL" id="RAK65488.1"/>
    </source>
</evidence>
<protein>
    <recommendedName>
        <fullName evidence="6">Calcium-binding protein</fullName>
    </recommendedName>
</protein>
<dbReference type="Gene3D" id="2.150.10.10">
    <property type="entry name" value="Serralysin-like metalloprotease, C-terminal"/>
    <property type="match status" value="4"/>
</dbReference>
<dbReference type="PRINTS" id="PR00313">
    <property type="entry name" value="CABNDNGRPT"/>
</dbReference>
<dbReference type="SUPFAM" id="SSF51120">
    <property type="entry name" value="beta-Roll"/>
    <property type="match status" value="4"/>
</dbReference>
<evidence type="ECO:0000256" key="2">
    <source>
        <dbReference type="ARBA" id="ARBA00022525"/>
    </source>
</evidence>
<dbReference type="GO" id="GO:0005509">
    <property type="term" value="F:calcium ion binding"/>
    <property type="evidence" value="ECO:0007669"/>
    <property type="project" value="InterPro"/>
</dbReference>
<dbReference type="EMBL" id="QFYS01000004">
    <property type="protein sequence ID" value="RAK65488.1"/>
    <property type="molecule type" value="Genomic_DNA"/>
</dbReference>
<dbReference type="RefSeq" id="WP_111276084.1">
    <property type="nucleotide sequence ID" value="NZ_QFYS01000004.1"/>
</dbReference>
<name>A0A328BKJ4_9CAUL</name>
<dbReference type="InterPro" id="IPR050557">
    <property type="entry name" value="RTX_toxin/Mannuronan_C5-epim"/>
</dbReference>
<comment type="subcellular location">
    <subcellularLocation>
        <location evidence="1">Secreted</location>
    </subcellularLocation>
</comment>
<proteinExistence type="predicted"/>
<keyword evidence="2" id="KW-0964">Secreted</keyword>
<dbReference type="PROSITE" id="PS00330">
    <property type="entry name" value="HEMOLYSIN_CALCIUM"/>
    <property type="match status" value="1"/>
</dbReference>
<dbReference type="PANTHER" id="PTHR38340">
    <property type="entry name" value="S-LAYER PROTEIN"/>
    <property type="match status" value="1"/>
</dbReference>
<dbReference type="OrthoDB" id="7167364at2"/>
<evidence type="ECO:0000256" key="1">
    <source>
        <dbReference type="ARBA" id="ARBA00004613"/>
    </source>
</evidence>
<evidence type="ECO:0008006" key="6">
    <source>
        <dbReference type="Google" id="ProtNLM"/>
    </source>
</evidence>
<evidence type="ECO:0000313" key="5">
    <source>
        <dbReference type="Proteomes" id="UP000249524"/>
    </source>
</evidence>
<dbReference type="InterPro" id="IPR018511">
    <property type="entry name" value="Hemolysin-typ_Ca-bd_CS"/>
</dbReference>
<comment type="caution">
    <text evidence="4">The sequence shown here is derived from an EMBL/GenBank/DDBJ whole genome shotgun (WGS) entry which is preliminary data.</text>
</comment>
<dbReference type="Pfam" id="PF00353">
    <property type="entry name" value="HemolysinCabind"/>
    <property type="match status" value="6"/>
</dbReference>
<dbReference type="AlphaFoldDB" id="A0A328BKJ4"/>
<dbReference type="Proteomes" id="UP000249524">
    <property type="component" value="Unassembled WGS sequence"/>
</dbReference>
<feature type="region of interest" description="Disordered" evidence="3">
    <location>
        <begin position="628"/>
        <end position="652"/>
    </location>
</feature>
<keyword evidence="5" id="KW-1185">Reference proteome</keyword>
<reference evidence="4 5" key="1">
    <citation type="submission" date="2018-05" db="EMBL/GenBank/DDBJ databases">
        <authorList>
            <person name="Lanie J.A."/>
            <person name="Ng W.-L."/>
            <person name="Kazmierczak K.M."/>
            <person name="Andrzejewski T.M."/>
            <person name="Davidsen T.M."/>
            <person name="Wayne K.J."/>
            <person name="Tettelin H."/>
            <person name="Glass J.I."/>
            <person name="Rusch D."/>
            <person name="Podicherti R."/>
            <person name="Tsui H.-C.T."/>
            <person name="Winkler M.E."/>
        </authorList>
    </citation>
    <scope>NUCLEOTIDE SEQUENCE [LARGE SCALE GENOMIC DNA]</scope>
    <source>
        <strain evidence="4 5">BUT-10</strain>
    </source>
</reference>
<dbReference type="InterPro" id="IPR001343">
    <property type="entry name" value="Hemolysn_Ca-bd"/>
</dbReference>